<organism evidence="3 4">
    <name type="scientific">Rothia amarae</name>
    <dbReference type="NCBI Taxonomy" id="169480"/>
    <lineage>
        <taxon>Bacteria</taxon>
        <taxon>Bacillati</taxon>
        <taxon>Actinomycetota</taxon>
        <taxon>Actinomycetes</taxon>
        <taxon>Micrococcales</taxon>
        <taxon>Micrococcaceae</taxon>
        <taxon>Rothia</taxon>
    </lineage>
</organism>
<accession>A0A7H2BHR7</accession>
<feature type="region of interest" description="Disordered" evidence="1">
    <location>
        <begin position="89"/>
        <end position="132"/>
    </location>
</feature>
<feature type="transmembrane region" description="Helical" evidence="2">
    <location>
        <begin position="47"/>
        <end position="63"/>
    </location>
</feature>
<gene>
    <name evidence="3" type="ORF">IDM48_07260</name>
</gene>
<sequence length="132" mass="14313">MALSDHEQQLFDQLERELRENDPDFVSSISAETSESTQATQLSVRKIVLGVVAVLVGLGLIIWGVSTKIILLGVLGFLVAAGGVYWASTSDRGAKSAERTAGASTAAPRRRESSTFMKNLEQRWDNRQGGSF</sequence>
<evidence type="ECO:0000313" key="4">
    <source>
        <dbReference type="Proteomes" id="UP000516421"/>
    </source>
</evidence>
<dbReference type="AlphaFoldDB" id="A0A7H2BHR7"/>
<dbReference type="KEGG" id="rama:IDM48_07260"/>
<keyword evidence="2" id="KW-0472">Membrane</keyword>
<evidence type="ECO:0000256" key="2">
    <source>
        <dbReference type="SAM" id="Phobius"/>
    </source>
</evidence>
<evidence type="ECO:0000313" key="3">
    <source>
        <dbReference type="EMBL" id="QNV39213.1"/>
    </source>
</evidence>
<keyword evidence="4" id="KW-1185">Reference proteome</keyword>
<keyword evidence="2" id="KW-1133">Transmembrane helix</keyword>
<dbReference type="Proteomes" id="UP000516421">
    <property type="component" value="Chromosome"/>
</dbReference>
<feature type="transmembrane region" description="Helical" evidence="2">
    <location>
        <begin position="69"/>
        <end position="87"/>
    </location>
</feature>
<dbReference type="EMBL" id="CP061538">
    <property type="protein sequence ID" value="QNV39213.1"/>
    <property type="molecule type" value="Genomic_DNA"/>
</dbReference>
<dbReference type="RefSeq" id="WP_068168684.1">
    <property type="nucleotide sequence ID" value="NZ_BAAAHX010000002.1"/>
</dbReference>
<proteinExistence type="predicted"/>
<keyword evidence="2" id="KW-0812">Transmembrane</keyword>
<dbReference type="InterPro" id="IPR021401">
    <property type="entry name" value="DUF3040"/>
</dbReference>
<protein>
    <submittedName>
        <fullName evidence="3">DUF3040 domain-containing protein</fullName>
    </submittedName>
</protein>
<name>A0A7H2BHR7_9MICC</name>
<dbReference type="Pfam" id="PF11239">
    <property type="entry name" value="DUF3040"/>
    <property type="match status" value="1"/>
</dbReference>
<reference evidence="3 4" key="1">
    <citation type="submission" date="2020-09" db="EMBL/GenBank/DDBJ databases">
        <title>Investigation of environmental microbe.</title>
        <authorList>
            <person name="Ou Y."/>
            <person name="Kang Q."/>
        </authorList>
    </citation>
    <scope>NUCLEOTIDE SEQUENCE [LARGE SCALE GENOMIC DNA]</scope>
    <source>
        <strain evidence="3 4">KJZ-9</strain>
    </source>
</reference>
<evidence type="ECO:0000256" key="1">
    <source>
        <dbReference type="SAM" id="MobiDB-lite"/>
    </source>
</evidence>